<dbReference type="EMBL" id="CAEZZD010000177">
    <property type="protein sequence ID" value="CAB4757230.1"/>
    <property type="molecule type" value="Genomic_DNA"/>
</dbReference>
<dbReference type="NCBIfam" id="TIGR00043">
    <property type="entry name" value="rRNA maturation RNase YbeY"/>
    <property type="match status" value="1"/>
</dbReference>
<dbReference type="GO" id="GO:0006364">
    <property type="term" value="P:rRNA processing"/>
    <property type="evidence" value="ECO:0007669"/>
    <property type="project" value="InterPro"/>
</dbReference>
<evidence type="ECO:0000313" key="10">
    <source>
        <dbReference type="EMBL" id="CAB4701547.1"/>
    </source>
</evidence>
<evidence type="ECO:0000256" key="3">
    <source>
        <dbReference type="ARBA" id="ARBA00022722"/>
    </source>
</evidence>
<dbReference type="EMBL" id="CAFBPK010000010">
    <property type="protein sequence ID" value="CAB5018413.1"/>
    <property type="molecule type" value="Genomic_DNA"/>
</dbReference>
<keyword evidence="3" id="KW-0540">Nuclease</keyword>
<protein>
    <submittedName>
        <fullName evidence="9">Unannotated protein</fullName>
    </submittedName>
</protein>
<evidence type="ECO:0000256" key="6">
    <source>
        <dbReference type="ARBA" id="ARBA00022801"/>
    </source>
</evidence>
<dbReference type="InterPro" id="IPR020549">
    <property type="entry name" value="YbeY_CS"/>
</dbReference>
<organism evidence="9">
    <name type="scientific">freshwater metagenome</name>
    <dbReference type="NCBI Taxonomy" id="449393"/>
    <lineage>
        <taxon>unclassified sequences</taxon>
        <taxon>metagenomes</taxon>
        <taxon>ecological metagenomes</taxon>
    </lineage>
</organism>
<keyword evidence="4" id="KW-0479">Metal-binding</keyword>
<dbReference type="PANTHER" id="PTHR46986:SF1">
    <property type="entry name" value="ENDORIBONUCLEASE YBEY, CHLOROPLASTIC"/>
    <property type="match status" value="1"/>
</dbReference>
<evidence type="ECO:0000313" key="12">
    <source>
        <dbReference type="EMBL" id="CAB4810666.1"/>
    </source>
</evidence>
<dbReference type="EMBL" id="CAEZYC010000010">
    <property type="protein sequence ID" value="CAB4701547.1"/>
    <property type="molecule type" value="Genomic_DNA"/>
</dbReference>
<accession>A0A6J5ZRK2</accession>
<evidence type="ECO:0000313" key="13">
    <source>
        <dbReference type="EMBL" id="CAB4846263.1"/>
    </source>
</evidence>
<evidence type="ECO:0000256" key="4">
    <source>
        <dbReference type="ARBA" id="ARBA00022723"/>
    </source>
</evidence>
<dbReference type="InterPro" id="IPR002036">
    <property type="entry name" value="YbeY"/>
</dbReference>
<dbReference type="AlphaFoldDB" id="A0A6J5ZRK2"/>
<keyword evidence="6" id="KW-0378">Hydrolase</keyword>
<keyword evidence="7" id="KW-0862">Zinc</keyword>
<evidence type="ECO:0000256" key="2">
    <source>
        <dbReference type="ARBA" id="ARBA00010875"/>
    </source>
</evidence>
<evidence type="ECO:0000313" key="8">
    <source>
        <dbReference type="EMBL" id="CAB4336378.1"/>
    </source>
</evidence>
<evidence type="ECO:0000256" key="5">
    <source>
        <dbReference type="ARBA" id="ARBA00022759"/>
    </source>
</evidence>
<dbReference type="EMBL" id="CAESAD010000010">
    <property type="protein sequence ID" value="CAB4343437.1"/>
    <property type="molecule type" value="Genomic_DNA"/>
</dbReference>
<dbReference type="SUPFAM" id="SSF55486">
    <property type="entry name" value="Metalloproteases ('zincins'), catalytic domain"/>
    <property type="match status" value="1"/>
</dbReference>
<dbReference type="EMBL" id="CAESAI010000011">
    <property type="protein sequence ID" value="CAB4336378.1"/>
    <property type="molecule type" value="Genomic_DNA"/>
</dbReference>
<comment type="similarity">
    <text evidence="2">Belongs to the endoribonuclease YbeY family.</text>
</comment>
<evidence type="ECO:0000313" key="11">
    <source>
        <dbReference type="EMBL" id="CAB4757230.1"/>
    </source>
</evidence>
<dbReference type="PROSITE" id="PS01306">
    <property type="entry name" value="UPF0054"/>
    <property type="match status" value="1"/>
</dbReference>
<comment type="cofactor">
    <cofactor evidence="1">
        <name>Zn(2+)</name>
        <dbReference type="ChEBI" id="CHEBI:29105"/>
    </cofactor>
</comment>
<evidence type="ECO:0000313" key="9">
    <source>
        <dbReference type="EMBL" id="CAB4343437.1"/>
    </source>
</evidence>
<dbReference type="GO" id="GO:0004222">
    <property type="term" value="F:metalloendopeptidase activity"/>
    <property type="evidence" value="ECO:0007669"/>
    <property type="project" value="InterPro"/>
</dbReference>
<dbReference type="EMBL" id="CAFAAO010000019">
    <property type="protein sequence ID" value="CAB4810666.1"/>
    <property type="molecule type" value="Genomic_DNA"/>
</dbReference>
<name>A0A6J5ZRK2_9ZZZZ</name>
<gene>
    <name evidence="10" type="ORF">UFOPK2648_00343</name>
    <name evidence="11" type="ORF">UFOPK2824_01011</name>
    <name evidence="12" type="ORF">UFOPK3037_01275</name>
    <name evidence="13" type="ORF">UFOPK3278_00249</name>
    <name evidence="8" type="ORF">UFOPK3406_00621</name>
    <name evidence="9" type="ORF">UFOPK3925_01241</name>
    <name evidence="14" type="ORF">UFOPK4097_00770</name>
</gene>
<evidence type="ECO:0000256" key="7">
    <source>
        <dbReference type="ARBA" id="ARBA00022833"/>
    </source>
</evidence>
<evidence type="ECO:0000256" key="1">
    <source>
        <dbReference type="ARBA" id="ARBA00001947"/>
    </source>
</evidence>
<evidence type="ECO:0000313" key="14">
    <source>
        <dbReference type="EMBL" id="CAB5018413.1"/>
    </source>
</evidence>
<dbReference type="HAMAP" id="MF_00009">
    <property type="entry name" value="Endoribonucl_YbeY"/>
    <property type="match status" value="1"/>
</dbReference>
<dbReference type="InterPro" id="IPR023091">
    <property type="entry name" value="MetalPrtase_cat_dom_sf_prd"/>
</dbReference>
<sequence length="156" mass="17211">MSVDVNNESEHEVNELEISSQAQFVLRSLHINPAAELSILLVDEVAMAALHEKFMDEPGSTDVLSFPMDELRAGTSERQSDEGVLGDVVLCPTVAQRQGEQAGHSMEVELRLLLTHGILHLLGHDHAEPEEHKVMFGLQAQLLAQWEGERNARGLS</sequence>
<keyword evidence="5" id="KW-0255">Endonuclease</keyword>
<dbReference type="Gene3D" id="3.40.390.30">
    <property type="entry name" value="Metalloproteases ('zincins'), catalytic domain"/>
    <property type="match status" value="1"/>
</dbReference>
<dbReference type="EMBL" id="CAFBIX010000004">
    <property type="protein sequence ID" value="CAB4846263.1"/>
    <property type="molecule type" value="Genomic_DNA"/>
</dbReference>
<dbReference type="GO" id="GO:0004519">
    <property type="term" value="F:endonuclease activity"/>
    <property type="evidence" value="ECO:0007669"/>
    <property type="project" value="UniProtKB-KW"/>
</dbReference>
<proteinExistence type="inferred from homology"/>
<dbReference type="PANTHER" id="PTHR46986">
    <property type="entry name" value="ENDORIBONUCLEASE YBEY, CHLOROPLASTIC"/>
    <property type="match status" value="1"/>
</dbReference>
<reference evidence="9" key="1">
    <citation type="submission" date="2020-05" db="EMBL/GenBank/DDBJ databases">
        <authorList>
            <person name="Chiriac C."/>
            <person name="Salcher M."/>
            <person name="Ghai R."/>
            <person name="Kavagutti S V."/>
        </authorList>
    </citation>
    <scope>NUCLEOTIDE SEQUENCE</scope>
</reference>
<dbReference type="GO" id="GO:0046872">
    <property type="term" value="F:metal ion binding"/>
    <property type="evidence" value="ECO:0007669"/>
    <property type="project" value="UniProtKB-KW"/>
</dbReference>
<dbReference type="Pfam" id="PF02130">
    <property type="entry name" value="YbeY"/>
    <property type="match status" value="1"/>
</dbReference>